<organism evidence="1 2">
    <name type="scientific">Salibacterium salarium</name>
    <dbReference type="NCBI Taxonomy" id="284579"/>
    <lineage>
        <taxon>Bacteria</taxon>
        <taxon>Bacillati</taxon>
        <taxon>Bacillota</taxon>
        <taxon>Bacilli</taxon>
        <taxon>Bacillales</taxon>
        <taxon>Bacillaceae</taxon>
    </lineage>
</organism>
<protein>
    <submittedName>
        <fullName evidence="1">Uncharacterized protein</fullName>
    </submittedName>
</protein>
<sequence length="68" mass="7766">MAKFGINDLYDEPNAGNLSEYIEECRRCREETLIGVDYREYAFPAGHFIHDTTICTDCKTGLLDEEGD</sequence>
<name>A0A428MSK8_9BACI</name>
<keyword evidence="2" id="KW-1185">Reference proteome</keyword>
<reference evidence="1 2" key="1">
    <citation type="submission" date="2018-10" db="EMBL/GenBank/DDBJ databases">
        <title>Draft genome sequence of Bacillus salarius IM0101, isolated from a hypersaline soil in Inner Mongolia, China.</title>
        <authorList>
            <person name="Yamprayoonswat W."/>
            <person name="Boonvisut S."/>
            <person name="Jumpathong W."/>
            <person name="Sittihan S."/>
            <person name="Ruangsuj P."/>
            <person name="Wanthongcharoen S."/>
            <person name="Thongpramul N."/>
            <person name="Pimmason S."/>
            <person name="Yu B."/>
            <person name="Yasawong M."/>
        </authorList>
    </citation>
    <scope>NUCLEOTIDE SEQUENCE [LARGE SCALE GENOMIC DNA]</scope>
    <source>
        <strain evidence="1 2">IM0101</strain>
    </source>
</reference>
<dbReference type="EMBL" id="RBVX01000092">
    <property type="protein sequence ID" value="RSL29136.1"/>
    <property type="molecule type" value="Genomic_DNA"/>
</dbReference>
<evidence type="ECO:0000313" key="2">
    <source>
        <dbReference type="Proteomes" id="UP000275076"/>
    </source>
</evidence>
<dbReference type="RefSeq" id="WP_125563122.1">
    <property type="nucleotide sequence ID" value="NZ_RBVX01000092.1"/>
</dbReference>
<comment type="caution">
    <text evidence="1">The sequence shown here is derived from an EMBL/GenBank/DDBJ whole genome shotgun (WGS) entry which is preliminary data.</text>
</comment>
<dbReference type="AlphaFoldDB" id="A0A428MSK8"/>
<proteinExistence type="predicted"/>
<evidence type="ECO:0000313" key="1">
    <source>
        <dbReference type="EMBL" id="RSL29136.1"/>
    </source>
</evidence>
<gene>
    <name evidence="1" type="ORF">D7Z54_32925</name>
</gene>
<accession>A0A428MSK8</accession>
<dbReference type="Proteomes" id="UP000275076">
    <property type="component" value="Unassembled WGS sequence"/>
</dbReference>